<reference evidence="1" key="2">
    <citation type="submission" date="2018-07" db="EMBL/GenBank/DDBJ databases">
        <authorList>
            <consortium name="NCBI Pathogen Detection Project"/>
        </authorList>
    </citation>
    <scope>NUCLEOTIDE SEQUENCE</scope>
    <source>
        <strain evidence="1">11-5588</strain>
    </source>
</reference>
<gene>
    <name evidence="1" type="ORF">G4P20_003793</name>
</gene>
<dbReference type="AlphaFoldDB" id="A0A736HVQ0"/>
<dbReference type="EMBL" id="DAASYN010000016">
    <property type="protein sequence ID" value="HAE7559574.1"/>
    <property type="molecule type" value="Genomic_DNA"/>
</dbReference>
<reference evidence="1" key="1">
    <citation type="journal article" date="2018" name="Genome Biol.">
        <title>SKESA: strategic k-mer extension for scrupulous assemblies.</title>
        <authorList>
            <person name="Souvorov A."/>
            <person name="Agarwala R."/>
            <person name="Lipman D.J."/>
        </authorList>
    </citation>
    <scope>NUCLEOTIDE SEQUENCE</scope>
    <source>
        <strain evidence="1">11-5588</strain>
    </source>
</reference>
<protein>
    <recommendedName>
        <fullName evidence="2">Eaa protein</fullName>
    </recommendedName>
</protein>
<evidence type="ECO:0000313" key="1">
    <source>
        <dbReference type="EMBL" id="HAE7559574.1"/>
    </source>
</evidence>
<organism evidence="1">
    <name type="scientific">Salmonella enterica subsp. enterica serovar Agona</name>
    <dbReference type="NCBI Taxonomy" id="58095"/>
    <lineage>
        <taxon>Bacteria</taxon>
        <taxon>Pseudomonadati</taxon>
        <taxon>Pseudomonadota</taxon>
        <taxon>Gammaproteobacteria</taxon>
        <taxon>Enterobacterales</taxon>
        <taxon>Enterobacteriaceae</taxon>
        <taxon>Salmonella</taxon>
    </lineage>
</organism>
<evidence type="ECO:0008006" key="2">
    <source>
        <dbReference type="Google" id="ProtNLM"/>
    </source>
</evidence>
<accession>A0A736HVQ0</accession>
<sequence length="174" mass="19062">MTIKNLAEKSHFTKEQLIEHAQRHIAHDAWLTSKFGADRTKSATVVLAEIALAVLMANPVGAFHIVNQQVDGTTDYIKDGEWPVDNGVIEVYRLPAMEWLATKGQCGICADCVPQINGGSGFSHCAEAHAAQRNEVLVCDMCGHNAWLQDNGDYECDEGHVFEVNRTVVNSVKG</sequence>
<proteinExistence type="predicted"/>
<comment type="caution">
    <text evidence="1">The sequence shown here is derived from an EMBL/GenBank/DDBJ whole genome shotgun (WGS) entry which is preliminary data.</text>
</comment>
<name>A0A736HVQ0_SALET</name>